<feature type="region of interest" description="Disordered" evidence="1">
    <location>
        <begin position="34"/>
        <end position="68"/>
    </location>
</feature>
<dbReference type="EMBL" id="QGNW01000111">
    <property type="protein sequence ID" value="RVW95799.1"/>
    <property type="molecule type" value="Genomic_DNA"/>
</dbReference>
<dbReference type="PANTHER" id="PTHR35274:SF2">
    <property type="entry name" value="E6-LIKE PROTEIN"/>
    <property type="match status" value="1"/>
</dbReference>
<comment type="caution">
    <text evidence="3">The sequence shown here is derived from an EMBL/GenBank/DDBJ whole genome shotgun (WGS) entry which is preliminary data.</text>
</comment>
<evidence type="ECO:0000256" key="2">
    <source>
        <dbReference type="SAM" id="SignalP"/>
    </source>
</evidence>
<evidence type="ECO:0000313" key="3">
    <source>
        <dbReference type="EMBL" id="RVW95799.1"/>
    </source>
</evidence>
<evidence type="ECO:0000313" key="4">
    <source>
        <dbReference type="Proteomes" id="UP000288805"/>
    </source>
</evidence>
<feature type="compositionally biased region" description="Low complexity" evidence="1">
    <location>
        <begin position="141"/>
        <end position="167"/>
    </location>
</feature>
<protein>
    <submittedName>
        <fullName evidence="3">Protein E6</fullName>
    </submittedName>
</protein>
<feature type="region of interest" description="Disordered" evidence="1">
    <location>
        <begin position="138"/>
        <end position="173"/>
    </location>
</feature>
<proteinExistence type="predicted"/>
<dbReference type="Proteomes" id="UP000288805">
    <property type="component" value="Unassembled WGS sequence"/>
</dbReference>
<organism evidence="3 4">
    <name type="scientific">Vitis vinifera</name>
    <name type="common">Grape</name>
    <dbReference type="NCBI Taxonomy" id="29760"/>
    <lineage>
        <taxon>Eukaryota</taxon>
        <taxon>Viridiplantae</taxon>
        <taxon>Streptophyta</taxon>
        <taxon>Embryophyta</taxon>
        <taxon>Tracheophyta</taxon>
        <taxon>Spermatophyta</taxon>
        <taxon>Magnoliopsida</taxon>
        <taxon>eudicotyledons</taxon>
        <taxon>Gunneridae</taxon>
        <taxon>Pentapetalae</taxon>
        <taxon>rosids</taxon>
        <taxon>Vitales</taxon>
        <taxon>Vitaceae</taxon>
        <taxon>Viteae</taxon>
        <taxon>Vitis</taxon>
    </lineage>
</organism>
<feature type="compositionally biased region" description="Low complexity" evidence="1">
    <location>
        <begin position="208"/>
        <end position="225"/>
    </location>
</feature>
<keyword evidence="2" id="KW-0732">Signal</keyword>
<gene>
    <name evidence="3" type="primary">E6_1</name>
    <name evidence="3" type="ORF">CK203_025763</name>
</gene>
<dbReference type="AlphaFoldDB" id="A0A438IH84"/>
<dbReference type="PANTHER" id="PTHR35274">
    <property type="entry name" value="E6-LIKE PROTEIN"/>
    <property type="match status" value="1"/>
</dbReference>
<feature type="region of interest" description="Disordered" evidence="1">
    <location>
        <begin position="197"/>
        <end position="225"/>
    </location>
</feature>
<reference evidence="3 4" key="1">
    <citation type="journal article" date="2018" name="PLoS Genet.">
        <title>Population sequencing reveals clonal diversity and ancestral inbreeding in the grapevine cultivar Chardonnay.</title>
        <authorList>
            <person name="Roach M.J."/>
            <person name="Johnson D.L."/>
            <person name="Bohlmann J."/>
            <person name="van Vuuren H.J."/>
            <person name="Jones S.J."/>
            <person name="Pretorius I.S."/>
            <person name="Schmidt S.A."/>
            <person name="Borneman A.R."/>
        </authorList>
    </citation>
    <scope>NUCLEOTIDE SEQUENCE [LARGE SCALE GENOMIC DNA]</scope>
    <source>
        <strain evidence="4">cv. Chardonnay</strain>
        <tissue evidence="3">Leaf</tissue>
    </source>
</reference>
<sequence>MAPSLKHFPFLLLLILFSSSLQIHARDSQFFSKVTNPNNNNNNVKEESQLPNKEELESKQLKEQEQEPTFVPDTQEGYGLYGHGSGQLPPSTTGNNIPYAEYSNNNNNNYYYNKNSYNAKQQGLKDTVLYDTGYTTMSNRNNYYNGDNVYSSSSSSNNNNNNNNGYNTKQQGMSDTRFLENGRYYYDLNSEKNYRNEYENSRTEYSRNEYNNRGYYGNNNNNENSYEFDNSMEGYQNQEQYQESQDEFVP</sequence>
<feature type="compositionally biased region" description="Basic and acidic residues" evidence="1">
    <location>
        <begin position="197"/>
        <end position="207"/>
    </location>
</feature>
<feature type="signal peptide" evidence="2">
    <location>
        <begin position="1"/>
        <end position="25"/>
    </location>
</feature>
<evidence type="ECO:0000256" key="1">
    <source>
        <dbReference type="SAM" id="MobiDB-lite"/>
    </source>
</evidence>
<name>A0A438IH84_VITVI</name>
<dbReference type="InterPro" id="IPR040290">
    <property type="entry name" value="Prot_E6-like"/>
</dbReference>
<feature type="compositionally biased region" description="Basic and acidic residues" evidence="1">
    <location>
        <begin position="44"/>
        <end position="65"/>
    </location>
</feature>
<feature type="chain" id="PRO_5019146511" evidence="2">
    <location>
        <begin position="26"/>
        <end position="250"/>
    </location>
</feature>
<accession>A0A438IH84</accession>